<protein>
    <recommendedName>
        <fullName evidence="7">Reverse transcriptase RNase H-like domain-containing protein</fullName>
    </recommendedName>
</protein>
<evidence type="ECO:0000256" key="6">
    <source>
        <dbReference type="ARBA" id="ARBA00022918"/>
    </source>
</evidence>
<evidence type="ECO:0000256" key="2">
    <source>
        <dbReference type="ARBA" id="ARBA00022695"/>
    </source>
</evidence>
<evidence type="ECO:0000256" key="5">
    <source>
        <dbReference type="ARBA" id="ARBA00022801"/>
    </source>
</evidence>
<dbReference type="AlphaFoldDB" id="A0AAV3QS84"/>
<organism evidence="8 9">
    <name type="scientific">Lithospermum erythrorhizon</name>
    <name type="common">Purple gromwell</name>
    <name type="synonym">Lithospermum officinale var. erythrorhizon</name>
    <dbReference type="NCBI Taxonomy" id="34254"/>
    <lineage>
        <taxon>Eukaryota</taxon>
        <taxon>Viridiplantae</taxon>
        <taxon>Streptophyta</taxon>
        <taxon>Embryophyta</taxon>
        <taxon>Tracheophyta</taxon>
        <taxon>Spermatophyta</taxon>
        <taxon>Magnoliopsida</taxon>
        <taxon>eudicotyledons</taxon>
        <taxon>Gunneridae</taxon>
        <taxon>Pentapetalae</taxon>
        <taxon>asterids</taxon>
        <taxon>lamiids</taxon>
        <taxon>Boraginales</taxon>
        <taxon>Boraginaceae</taxon>
        <taxon>Boraginoideae</taxon>
        <taxon>Lithospermeae</taxon>
        <taxon>Lithospermum</taxon>
    </lineage>
</organism>
<reference evidence="8 9" key="1">
    <citation type="submission" date="2024-01" db="EMBL/GenBank/DDBJ databases">
        <title>The complete chloroplast genome sequence of Lithospermum erythrorhizon: insights into the phylogenetic relationship among Boraginaceae species and the maternal lineages of purple gromwells.</title>
        <authorList>
            <person name="Okada T."/>
            <person name="Watanabe K."/>
        </authorList>
    </citation>
    <scope>NUCLEOTIDE SEQUENCE [LARGE SCALE GENOMIC DNA]</scope>
</reference>
<keyword evidence="6" id="KW-0695">RNA-directed DNA polymerase</keyword>
<dbReference type="SUPFAM" id="SSF56672">
    <property type="entry name" value="DNA/RNA polymerases"/>
    <property type="match status" value="1"/>
</dbReference>
<feature type="domain" description="Reverse transcriptase RNase H-like" evidence="7">
    <location>
        <begin position="2"/>
        <end position="65"/>
    </location>
</feature>
<dbReference type="InterPro" id="IPR041373">
    <property type="entry name" value="RT_RNaseH"/>
</dbReference>
<keyword evidence="3" id="KW-0540">Nuclease</keyword>
<dbReference type="PANTHER" id="PTHR48475:SF2">
    <property type="entry name" value="RIBONUCLEASE H"/>
    <property type="match status" value="1"/>
</dbReference>
<accession>A0AAV3QS84</accession>
<name>A0AAV3QS84_LITER</name>
<evidence type="ECO:0000313" key="9">
    <source>
        <dbReference type="Proteomes" id="UP001454036"/>
    </source>
</evidence>
<comment type="caution">
    <text evidence="8">The sequence shown here is derived from an EMBL/GenBank/DDBJ whole genome shotgun (WGS) entry which is preliminary data.</text>
</comment>
<keyword evidence="2" id="KW-0548">Nucleotidyltransferase</keyword>
<evidence type="ECO:0000313" key="8">
    <source>
        <dbReference type="EMBL" id="GAA0166523.1"/>
    </source>
</evidence>
<gene>
    <name evidence="8" type="ORF">LIER_21659</name>
</gene>
<keyword evidence="4" id="KW-0255">Endonuclease</keyword>
<evidence type="ECO:0000259" key="7">
    <source>
        <dbReference type="Pfam" id="PF17917"/>
    </source>
</evidence>
<dbReference type="Proteomes" id="UP001454036">
    <property type="component" value="Unassembled WGS sequence"/>
</dbReference>
<keyword evidence="5" id="KW-0378">Hydrolase</keyword>
<keyword evidence="9" id="KW-1185">Reference proteome</keyword>
<dbReference type="InterPro" id="IPR043502">
    <property type="entry name" value="DNA/RNA_pol_sf"/>
</dbReference>
<evidence type="ECO:0000256" key="3">
    <source>
        <dbReference type="ARBA" id="ARBA00022722"/>
    </source>
</evidence>
<evidence type="ECO:0000256" key="1">
    <source>
        <dbReference type="ARBA" id="ARBA00022679"/>
    </source>
</evidence>
<sequence>MRGAETRYPQTEKLVYALILATRKLKPYFEAHPVGVVTNQTLQKILENLSRSGRIVKWVIDLSKFDMWYKPRMSINAQALTNFMVEYTYGPGEAASKLINLIEDSQESVWLLFVDGASNQGVSGVGILL</sequence>
<dbReference type="Pfam" id="PF17917">
    <property type="entry name" value="RT_RNaseH"/>
    <property type="match status" value="1"/>
</dbReference>
<keyword evidence="1" id="KW-0808">Transferase</keyword>
<dbReference type="GO" id="GO:0003964">
    <property type="term" value="F:RNA-directed DNA polymerase activity"/>
    <property type="evidence" value="ECO:0007669"/>
    <property type="project" value="UniProtKB-KW"/>
</dbReference>
<dbReference type="GO" id="GO:0016787">
    <property type="term" value="F:hydrolase activity"/>
    <property type="evidence" value="ECO:0007669"/>
    <property type="project" value="UniProtKB-KW"/>
</dbReference>
<evidence type="ECO:0000256" key="4">
    <source>
        <dbReference type="ARBA" id="ARBA00022759"/>
    </source>
</evidence>
<dbReference type="PANTHER" id="PTHR48475">
    <property type="entry name" value="RIBONUCLEASE H"/>
    <property type="match status" value="1"/>
</dbReference>
<proteinExistence type="predicted"/>
<dbReference type="GO" id="GO:0004519">
    <property type="term" value="F:endonuclease activity"/>
    <property type="evidence" value="ECO:0007669"/>
    <property type="project" value="UniProtKB-KW"/>
</dbReference>
<dbReference type="EMBL" id="BAABME010005753">
    <property type="protein sequence ID" value="GAA0166523.1"/>
    <property type="molecule type" value="Genomic_DNA"/>
</dbReference>